<gene>
    <name evidence="2 3" type="primary">LOC124295596</name>
</gene>
<proteinExistence type="predicted"/>
<name>A0ABM3GP28_NEOLC</name>
<organism evidence="1 3">
    <name type="scientific">Neodiprion lecontei</name>
    <name type="common">Redheaded pine sawfly</name>
    <dbReference type="NCBI Taxonomy" id="441921"/>
    <lineage>
        <taxon>Eukaryota</taxon>
        <taxon>Metazoa</taxon>
        <taxon>Ecdysozoa</taxon>
        <taxon>Arthropoda</taxon>
        <taxon>Hexapoda</taxon>
        <taxon>Insecta</taxon>
        <taxon>Pterygota</taxon>
        <taxon>Neoptera</taxon>
        <taxon>Endopterygota</taxon>
        <taxon>Hymenoptera</taxon>
        <taxon>Tenthredinoidea</taxon>
        <taxon>Diprionidae</taxon>
        <taxon>Diprioninae</taxon>
        <taxon>Neodiprion</taxon>
    </lineage>
</organism>
<dbReference type="GeneID" id="124295596"/>
<keyword evidence="1" id="KW-1185">Reference proteome</keyword>
<dbReference type="Proteomes" id="UP000829291">
    <property type="component" value="Chromosome 7"/>
</dbReference>
<evidence type="ECO:0000313" key="3">
    <source>
        <dbReference type="RefSeq" id="XP_046602029.1"/>
    </source>
</evidence>
<protein>
    <submittedName>
        <fullName evidence="2 3">Uncharacterized protein LOC124295596</fullName>
    </submittedName>
</protein>
<evidence type="ECO:0000313" key="2">
    <source>
        <dbReference type="RefSeq" id="XP_046602028.1"/>
    </source>
</evidence>
<dbReference type="RefSeq" id="XP_046602029.1">
    <property type="nucleotide sequence ID" value="XM_046746073.1"/>
</dbReference>
<sequence length="152" mass="17942">MMFDVILPRDIRVGHGLHYRGRRDARRTRRRRSRGHPQHREILNFAALTYKEPTALVLGKKERNHRAKVSRLSPGGVSMEAGYSVFTPEPAKPVPTDLREDVDTMERRNKFWYYFCQRQTYQPLVLWRMRISEYIVHGERTNNDAGRCGSEN</sequence>
<evidence type="ECO:0000313" key="1">
    <source>
        <dbReference type="Proteomes" id="UP000829291"/>
    </source>
</evidence>
<dbReference type="RefSeq" id="XP_046602028.1">
    <property type="nucleotide sequence ID" value="XM_046746072.1"/>
</dbReference>
<reference evidence="2 3" key="1">
    <citation type="submission" date="2025-05" db="UniProtKB">
        <authorList>
            <consortium name="RefSeq"/>
        </authorList>
    </citation>
    <scope>IDENTIFICATION</scope>
    <source>
        <tissue evidence="2 3">Thorax and Abdomen</tissue>
    </source>
</reference>
<accession>A0ABM3GP28</accession>